<dbReference type="SMART" id="SM00256">
    <property type="entry name" value="FBOX"/>
    <property type="match status" value="1"/>
</dbReference>
<dbReference type="Pfam" id="PF07734">
    <property type="entry name" value="FBA_1"/>
    <property type="match status" value="1"/>
</dbReference>
<sequence length="295" mass="34504">MEFMETASILPDDVLEEILVRLPVKFLLRWKCVCKHWYNLIGDYDVVKKHYRFQFAMHGAHNDTGPLSLFSPSRGPKPIQFYLLSKDGGDDVVLDITSYFERDIPLAFGNDCELRNQYVRCIGVMNGVIGLQWGRTRLALWNPATRELKDVARWPVIPDNKTAETFGGRIHGFVFDQQSNDFKILGLINFVDDVTYVSTIYEFHLYSLKSNSWKRIEKGPSSRLNACYSDRDACLINGVYYWLTYRGDWSYPIFFILSFDFKTENFKEFEPPKGFECRNKQHIFDEQVWCGCKLE</sequence>
<evidence type="ECO:0000313" key="3">
    <source>
        <dbReference type="Proteomes" id="UP001443914"/>
    </source>
</evidence>
<dbReference type="PANTHER" id="PTHR31672:SF13">
    <property type="entry name" value="F-BOX PROTEIN CPR30-LIKE"/>
    <property type="match status" value="1"/>
</dbReference>
<dbReference type="PANTHER" id="PTHR31672">
    <property type="entry name" value="BNACNNG10540D PROTEIN"/>
    <property type="match status" value="1"/>
</dbReference>
<gene>
    <name evidence="2" type="ORF">RND81_11G122200</name>
</gene>
<dbReference type="InterPro" id="IPR036047">
    <property type="entry name" value="F-box-like_dom_sf"/>
</dbReference>
<comment type="caution">
    <text evidence="2">The sequence shown here is derived from an EMBL/GenBank/DDBJ whole genome shotgun (WGS) entry which is preliminary data.</text>
</comment>
<dbReference type="InterPro" id="IPR017451">
    <property type="entry name" value="F-box-assoc_interact_dom"/>
</dbReference>
<dbReference type="InterPro" id="IPR006527">
    <property type="entry name" value="F-box-assoc_dom_typ1"/>
</dbReference>
<reference evidence="2" key="1">
    <citation type="submission" date="2024-03" db="EMBL/GenBank/DDBJ databases">
        <title>WGS assembly of Saponaria officinalis var. Norfolk2.</title>
        <authorList>
            <person name="Jenkins J."/>
            <person name="Shu S."/>
            <person name="Grimwood J."/>
            <person name="Barry K."/>
            <person name="Goodstein D."/>
            <person name="Schmutz J."/>
            <person name="Leebens-Mack J."/>
            <person name="Osbourn A."/>
        </authorList>
    </citation>
    <scope>NUCLEOTIDE SEQUENCE [LARGE SCALE GENOMIC DNA]</scope>
    <source>
        <strain evidence="2">JIC</strain>
    </source>
</reference>
<accession>A0AAW1HKY2</accession>
<protein>
    <recommendedName>
        <fullName evidence="1">F-box domain-containing protein</fullName>
    </recommendedName>
</protein>
<dbReference type="PROSITE" id="PS50181">
    <property type="entry name" value="FBOX"/>
    <property type="match status" value="1"/>
</dbReference>
<dbReference type="SUPFAM" id="SSF81383">
    <property type="entry name" value="F-box domain"/>
    <property type="match status" value="1"/>
</dbReference>
<dbReference type="InterPro" id="IPR050796">
    <property type="entry name" value="SCF_F-box_component"/>
</dbReference>
<dbReference type="CDD" id="cd22157">
    <property type="entry name" value="F-box_AtFBW1-like"/>
    <property type="match status" value="1"/>
</dbReference>
<evidence type="ECO:0000259" key="1">
    <source>
        <dbReference type="PROSITE" id="PS50181"/>
    </source>
</evidence>
<feature type="domain" description="F-box" evidence="1">
    <location>
        <begin position="4"/>
        <end position="50"/>
    </location>
</feature>
<dbReference type="Gene3D" id="1.20.1280.50">
    <property type="match status" value="1"/>
</dbReference>
<keyword evidence="3" id="KW-1185">Reference proteome</keyword>
<name>A0AAW1HKY2_SAPOF</name>
<dbReference type="EMBL" id="JBDFQZ010000011">
    <property type="protein sequence ID" value="KAK9677113.1"/>
    <property type="molecule type" value="Genomic_DNA"/>
</dbReference>
<dbReference type="AlphaFoldDB" id="A0AAW1HKY2"/>
<evidence type="ECO:0000313" key="2">
    <source>
        <dbReference type="EMBL" id="KAK9677113.1"/>
    </source>
</evidence>
<dbReference type="Pfam" id="PF00646">
    <property type="entry name" value="F-box"/>
    <property type="match status" value="1"/>
</dbReference>
<dbReference type="NCBIfam" id="TIGR01640">
    <property type="entry name" value="F_box_assoc_1"/>
    <property type="match status" value="1"/>
</dbReference>
<dbReference type="Proteomes" id="UP001443914">
    <property type="component" value="Unassembled WGS sequence"/>
</dbReference>
<dbReference type="InterPro" id="IPR001810">
    <property type="entry name" value="F-box_dom"/>
</dbReference>
<organism evidence="2 3">
    <name type="scientific">Saponaria officinalis</name>
    <name type="common">Common soapwort</name>
    <name type="synonym">Lychnis saponaria</name>
    <dbReference type="NCBI Taxonomy" id="3572"/>
    <lineage>
        <taxon>Eukaryota</taxon>
        <taxon>Viridiplantae</taxon>
        <taxon>Streptophyta</taxon>
        <taxon>Embryophyta</taxon>
        <taxon>Tracheophyta</taxon>
        <taxon>Spermatophyta</taxon>
        <taxon>Magnoliopsida</taxon>
        <taxon>eudicotyledons</taxon>
        <taxon>Gunneridae</taxon>
        <taxon>Pentapetalae</taxon>
        <taxon>Caryophyllales</taxon>
        <taxon>Caryophyllaceae</taxon>
        <taxon>Caryophylleae</taxon>
        <taxon>Saponaria</taxon>
    </lineage>
</organism>
<proteinExistence type="predicted"/>